<dbReference type="RefSeq" id="XP_045284620.1">
    <property type="nucleotide sequence ID" value="XM_045434413.1"/>
</dbReference>
<dbReference type="AlphaFoldDB" id="C0NW34"/>
<evidence type="ECO:0000313" key="2">
    <source>
        <dbReference type="Proteomes" id="UP000001631"/>
    </source>
</evidence>
<sequence length="168" mass="18717">MANTLTPLMKRHGKLSNDVDLANVTNPAAAVALWRTTLCQSVALTVAFIAQRDISSQLIMTTSNLHQDLIPRGSYIRHVPRTNSLFRTPRMKAYVIAPFGLKSTTDRCAAGSVRGITANIPSDLIFSWTRNLSLVIPASLLSYAFLSLLSHRYLFSCRVYYPISTWRS</sequence>
<dbReference type="Proteomes" id="UP000001631">
    <property type="component" value="Unassembled WGS sequence"/>
</dbReference>
<dbReference type="HOGENOM" id="CLU_1586007_0_0_1"/>
<dbReference type="EMBL" id="GG663374">
    <property type="protein sequence ID" value="EEH04139.1"/>
    <property type="molecule type" value="Genomic_DNA"/>
</dbReference>
<name>C0NW34_AJECG</name>
<reference evidence="1" key="1">
    <citation type="submission" date="2009-02" db="EMBL/GenBank/DDBJ databases">
        <title>The Genome Sequence of Ajellomyces capsulatus strain G186AR.</title>
        <authorList>
            <consortium name="The Broad Institute Genome Sequencing Platform"/>
            <person name="Champion M."/>
            <person name="Cuomo C."/>
            <person name="Ma L.-J."/>
            <person name="Henn M.R."/>
            <person name="Sil A."/>
            <person name="Goldman B."/>
            <person name="Young S.K."/>
            <person name="Kodira C.D."/>
            <person name="Zeng Q."/>
            <person name="Koehrsen M."/>
            <person name="Alvarado L."/>
            <person name="Berlin A."/>
            <person name="Borenstein D."/>
            <person name="Chen Z."/>
            <person name="Engels R."/>
            <person name="Freedman E."/>
            <person name="Gellesch M."/>
            <person name="Goldberg J."/>
            <person name="Griggs A."/>
            <person name="Gujja S."/>
            <person name="Heiman D."/>
            <person name="Hepburn T."/>
            <person name="Howarth C."/>
            <person name="Jen D."/>
            <person name="Larson L."/>
            <person name="Lewis B."/>
            <person name="Mehta T."/>
            <person name="Park D."/>
            <person name="Pearson M."/>
            <person name="Roberts A."/>
            <person name="Saif S."/>
            <person name="Shea T."/>
            <person name="Shenoy N."/>
            <person name="Sisk P."/>
            <person name="Stolte C."/>
            <person name="Sykes S."/>
            <person name="Walk T."/>
            <person name="White J."/>
            <person name="Yandava C."/>
            <person name="Klein B."/>
            <person name="McEwen J.G."/>
            <person name="Puccia R."/>
            <person name="Goldman G.H."/>
            <person name="Felipe M.S."/>
            <person name="Nino-Vega G."/>
            <person name="San-Blas G."/>
            <person name="Taylor J."/>
            <person name="Mendoza L."/>
            <person name="Galagan J."/>
            <person name="Nusbaum C."/>
            <person name="Birren B."/>
        </authorList>
    </citation>
    <scope>NUCLEOTIDE SEQUENCE</scope>
    <source>
        <strain evidence="1">G186AR</strain>
    </source>
</reference>
<keyword evidence="2" id="KW-1185">Reference proteome</keyword>
<proteinExistence type="predicted"/>
<organism evidence="1 2">
    <name type="scientific">Ajellomyces capsulatus (strain G186AR / H82 / ATCC MYA-2454 / RMSCC 2432)</name>
    <name type="common">Darling's disease fungus</name>
    <name type="synonym">Histoplasma capsulatum</name>
    <dbReference type="NCBI Taxonomy" id="447093"/>
    <lineage>
        <taxon>Eukaryota</taxon>
        <taxon>Fungi</taxon>
        <taxon>Dikarya</taxon>
        <taxon>Ascomycota</taxon>
        <taxon>Pezizomycotina</taxon>
        <taxon>Eurotiomycetes</taxon>
        <taxon>Eurotiomycetidae</taxon>
        <taxon>Onygenales</taxon>
        <taxon>Ajellomycetaceae</taxon>
        <taxon>Histoplasma</taxon>
    </lineage>
</organism>
<dbReference type="InParanoid" id="C0NW34"/>
<protein>
    <submittedName>
        <fullName evidence="1">Uncharacterized protein</fullName>
    </submittedName>
</protein>
<gene>
    <name evidence="1" type="ORF">HCBG_07364</name>
</gene>
<evidence type="ECO:0000313" key="1">
    <source>
        <dbReference type="EMBL" id="EEH04139.1"/>
    </source>
</evidence>
<dbReference type="GeneID" id="69040380"/>
<accession>C0NW34</accession>